<evidence type="ECO:0000313" key="2">
    <source>
        <dbReference type="Proteomes" id="UP000886748"/>
    </source>
</evidence>
<gene>
    <name evidence="1" type="ORF">IAD26_09210</name>
</gene>
<sequence length="429" mass="47939">MTLTGIISAIGNNNSVYPLIVRDCGIEVPSKIALTYNQNKKESKEIAKLAARERFLDEYAVSAVWLGGIPLVGKVADYFIKKQGYNPDVNLKLFNKNSVQNIDDNIKNFSTKVSKEIIDELKAVKNNKPAYEKLLAVKFAASTTIPILFMGVILPKLIFASSARKIEQQRQKEAQKNRDSFKSSNVNFQKSIDFMNRKNTSFKGSWVSAAANFSTVDKMAVTDGGYALGRVGTARNKNEAIDVGFKMAGMMFLNFVAPKYIEKYLDKFIAKTSGLEVALDPLMLNNEEFIKNIKNKTLKLPKNLNEKEILEFIDKNPDSIFVKYARKFGKVKFLENNIRDPRAFVDIKDIVKFKENIESFMNKAAVSKSIEKYAKKAKAVKSVNILTNIGLSSFLLAYALPKAQFAFRKLVTGSDLEPGLAPAKKTISG</sequence>
<organism evidence="1 2">
    <name type="scientific">Candidatus Limenecus avicola</name>
    <dbReference type="NCBI Taxonomy" id="2840847"/>
    <lineage>
        <taxon>Bacteria</taxon>
        <taxon>Bacillati</taxon>
        <taxon>Bacillota</taxon>
        <taxon>Clostridia</taxon>
        <taxon>Eubacteriales</taxon>
        <taxon>Clostridiaceae</taxon>
        <taxon>Clostridiaceae incertae sedis</taxon>
        <taxon>Candidatus Limenecus</taxon>
    </lineage>
</organism>
<name>A0A9D1SS99_9CLOT</name>
<protein>
    <submittedName>
        <fullName evidence="1">Uncharacterized protein</fullName>
    </submittedName>
</protein>
<dbReference type="Proteomes" id="UP000886748">
    <property type="component" value="Unassembled WGS sequence"/>
</dbReference>
<comment type="caution">
    <text evidence="1">The sequence shown here is derived from an EMBL/GenBank/DDBJ whole genome shotgun (WGS) entry which is preliminary data.</text>
</comment>
<evidence type="ECO:0000313" key="1">
    <source>
        <dbReference type="EMBL" id="HIU93294.1"/>
    </source>
</evidence>
<dbReference type="EMBL" id="DVOD01000068">
    <property type="protein sequence ID" value="HIU93294.1"/>
    <property type="molecule type" value="Genomic_DNA"/>
</dbReference>
<accession>A0A9D1SS99</accession>
<proteinExistence type="predicted"/>
<reference evidence="1" key="2">
    <citation type="journal article" date="2021" name="PeerJ">
        <title>Extensive microbial diversity within the chicken gut microbiome revealed by metagenomics and culture.</title>
        <authorList>
            <person name="Gilroy R."/>
            <person name="Ravi A."/>
            <person name="Getino M."/>
            <person name="Pursley I."/>
            <person name="Horton D.L."/>
            <person name="Alikhan N.F."/>
            <person name="Baker D."/>
            <person name="Gharbi K."/>
            <person name="Hall N."/>
            <person name="Watson M."/>
            <person name="Adriaenssens E.M."/>
            <person name="Foster-Nyarko E."/>
            <person name="Jarju S."/>
            <person name="Secka A."/>
            <person name="Antonio M."/>
            <person name="Oren A."/>
            <person name="Chaudhuri R.R."/>
            <person name="La Ragione R."/>
            <person name="Hildebrand F."/>
            <person name="Pallen M.J."/>
        </authorList>
    </citation>
    <scope>NUCLEOTIDE SEQUENCE</scope>
    <source>
        <strain evidence="1">CHK154-7741</strain>
    </source>
</reference>
<reference evidence="1" key="1">
    <citation type="submission" date="2020-10" db="EMBL/GenBank/DDBJ databases">
        <authorList>
            <person name="Gilroy R."/>
        </authorList>
    </citation>
    <scope>NUCLEOTIDE SEQUENCE</scope>
    <source>
        <strain evidence="1">CHK154-7741</strain>
    </source>
</reference>
<dbReference type="AlphaFoldDB" id="A0A9D1SS99"/>